<reference evidence="1" key="1">
    <citation type="submission" date="2020-04" db="EMBL/GenBank/DDBJ databases">
        <authorList>
            <person name="Chiriac C."/>
            <person name="Salcher M."/>
            <person name="Ghai R."/>
            <person name="Kavagutti S V."/>
        </authorList>
    </citation>
    <scope>NUCLEOTIDE SEQUENCE</scope>
</reference>
<protein>
    <submittedName>
        <fullName evidence="1">Uncharacterized protein</fullName>
    </submittedName>
</protein>
<name>A0A6J5L7U7_9CAUD</name>
<organism evidence="1">
    <name type="scientific">uncultured Caudovirales phage</name>
    <dbReference type="NCBI Taxonomy" id="2100421"/>
    <lineage>
        <taxon>Viruses</taxon>
        <taxon>Duplodnaviria</taxon>
        <taxon>Heunggongvirae</taxon>
        <taxon>Uroviricota</taxon>
        <taxon>Caudoviricetes</taxon>
        <taxon>Peduoviridae</taxon>
        <taxon>Maltschvirus</taxon>
        <taxon>Maltschvirus maltsch</taxon>
    </lineage>
</organism>
<proteinExistence type="predicted"/>
<sequence length="169" mass="18457">MTNTALTAALEAIRPELADRYARQVRAAFTGMVAAHGPALTGIYNSWTFVRTFRSLVAPVLAARHRVGDDYAIDEAKLAKAAADYAEAAVAQWKDKIEGKLGDLTEATVISMAGARFGIKGTRAGHDVWIEQDMIVKSSTKGLLFNQFPARIYLDGKFTSEAKYKKLFA</sequence>
<evidence type="ECO:0000313" key="1">
    <source>
        <dbReference type="EMBL" id="CAB4130718.1"/>
    </source>
</evidence>
<dbReference type="EMBL" id="LR796248">
    <property type="protein sequence ID" value="CAB4130718.1"/>
    <property type="molecule type" value="Genomic_DNA"/>
</dbReference>
<accession>A0A6J5L7U7</accession>
<gene>
    <name evidence="1" type="ORF">UFOVP122_22</name>
</gene>